<gene>
    <name evidence="7" type="ORF">METZ01_LOCUS202669</name>
</gene>
<feature type="transmembrane region" description="Helical" evidence="5">
    <location>
        <begin position="66"/>
        <end position="85"/>
    </location>
</feature>
<dbReference type="InterPro" id="IPR009915">
    <property type="entry name" value="NnrU_dom"/>
</dbReference>
<comment type="subcellular location">
    <subcellularLocation>
        <location evidence="1">Membrane</location>
        <topology evidence="1">Multi-pass membrane protein</topology>
    </subcellularLocation>
</comment>
<evidence type="ECO:0000256" key="3">
    <source>
        <dbReference type="ARBA" id="ARBA00022989"/>
    </source>
</evidence>
<evidence type="ECO:0000256" key="5">
    <source>
        <dbReference type="SAM" id="Phobius"/>
    </source>
</evidence>
<proteinExistence type="predicted"/>
<feature type="transmembrane region" description="Helical" evidence="5">
    <location>
        <begin position="97"/>
        <end position="115"/>
    </location>
</feature>
<evidence type="ECO:0000256" key="4">
    <source>
        <dbReference type="ARBA" id="ARBA00023136"/>
    </source>
</evidence>
<name>A0A382EH71_9ZZZZ</name>
<evidence type="ECO:0000256" key="2">
    <source>
        <dbReference type="ARBA" id="ARBA00022692"/>
    </source>
</evidence>
<keyword evidence="4 5" id="KW-0472">Membrane</keyword>
<feature type="transmembrane region" description="Helical" evidence="5">
    <location>
        <begin position="122"/>
        <end position="143"/>
    </location>
</feature>
<organism evidence="7">
    <name type="scientific">marine metagenome</name>
    <dbReference type="NCBI Taxonomy" id="408172"/>
    <lineage>
        <taxon>unclassified sequences</taxon>
        <taxon>metagenomes</taxon>
        <taxon>ecological metagenomes</taxon>
    </lineage>
</organism>
<keyword evidence="3 5" id="KW-1133">Transmembrane helix</keyword>
<dbReference type="Pfam" id="PF07298">
    <property type="entry name" value="NnrU"/>
    <property type="match status" value="1"/>
</dbReference>
<evidence type="ECO:0000259" key="6">
    <source>
        <dbReference type="Pfam" id="PF07298"/>
    </source>
</evidence>
<dbReference type="EMBL" id="UINC01044400">
    <property type="protein sequence ID" value="SVB49815.1"/>
    <property type="molecule type" value="Genomic_DNA"/>
</dbReference>
<sequence>MKLFIIGLVCFFGVHIVPITPAKPLLVNRLGEALYSGLFSLLALFGLIVIVYGFQTADTTALWSPFPYNQELAFVLMPIAVIFLMPGSGRTNFFQKFKHPMFVGIFIWAFAHLLANGDLRSTLLFCSFALYCLVDMMFTQNITKTTNVSYPIRNDIIFIGLGVIAYIPIVYFHQYIAGVRILF</sequence>
<evidence type="ECO:0000256" key="1">
    <source>
        <dbReference type="ARBA" id="ARBA00004141"/>
    </source>
</evidence>
<accession>A0A382EH71</accession>
<dbReference type="AlphaFoldDB" id="A0A382EH71"/>
<reference evidence="7" key="1">
    <citation type="submission" date="2018-05" db="EMBL/GenBank/DDBJ databases">
        <authorList>
            <person name="Lanie J.A."/>
            <person name="Ng W.-L."/>
            <person name="Kazmierczak K.M."/>
            <person name="Andrzejewski T.M."/>
            <person name="Davidsen T.M."/>
            <person name="Wayne K.J."/>
            <person name="Tettelin H."/>
            <person name="Glass J.I."/>
            <person name="Rusch D."/>
            <person name="Podicherti R."/>
            <person name="Tsui H.-C.T."/>
            <person name="Winkler M.E."/>
        </authorList>
    </citation>
    <scope>NUCLEOTIDE SEQUENCE</scope>
</reference>
<keyword evidence="2 5" id="KW-0812">Transmembrane</keyword>
<feature type="domain" description="NnrU" evidence="6">
    <location>
        <begin position="4"/>
        <end position="180"/>
    </location>
</feature>
<evidence type="ECO:0000313" key="7">
    <source>
        <dbReference type="EMBL" id="SVB49815.1"/>
    </source>
</evidence>
<feature type="transmembrane region" description="Helical" evidence="5">
    <location>
        <begin position="32"/>
        <end position="54"/>
    </location>
</feature>
<protein>
    <recommendedName>
        <fullName evidence="6">NnrU domain-containing protein</fullName>
    </recommendedName>
</protein>
<dbReference type="GO" id="GO:0016020">
    <property type="term" value="C:membrane"/>
    <property type="evidence" value="ECO:0007669"/>
    <property type="project" value="UniProtKB-SubCell"/>
</dbReference>
<feature type="transmembrane region" description="Helical" evidence="5">
    <location>
        <begin position="155"/>
        <end position="173"/>
    </location>
</feature>